<sequence length="188" mass="21022">MAISRFLSQSLLHRSSPHYPAPALVNHHRHQSSKSRRAQLNDLTEIDQASSSSADPGRDISADTIALGMKRIEDAIHNIIVRRAAPDWIPFLPGYSYWVPPRASSVRRSGAASESMVDVIGKFSALRVKRNQRVPFDLLSEDENMSFSSTKGWPASSFYIEEMGLVATELAAARSQSEYDLHQTYYTL</sequence>
<reference evidence="3" key="1">
    <citation type="journal article" date="2024" name="IScience">
        <title>Strigolactones Initiate the Formation of Haustorium-like Structures in Castilleja.</title>
        <authorList>
            <person name="Buerger M."/>
            <person name="Peterson D."/>
            <person name="Chory J."/>
        </authorList>
    </citation>
    <scope>NUCLEOTIDE SEQUENCE [LARGE SCALE GENOMIC DNA]</scope>
</reference>
<proteinExistence type="predicted"/>
<accession>A0ABD3DDM5</accession>
<organism evidence="2 3">
    <name type="scientific">Castilleja foliolosa</name>
    <dbReference type="NCBI Taxonomy" id="1961234"/>
    <lineage>
        <taxon>Eukaryota</taxon>
        <taxon>Viridiplantae</taxon>
        <taxon>Streptophyta</taxon>
        <taxon>Embryophyta</taxon>
        <taxon>Tracheophyta</taxon>
        <taxon>Spermatophyta</taxon>
        <taxon>Magnoliopsida</taxon>
        <taxon>eudicotyledons</taxon>
        <taxon>Gunneridae</taxon>
        <taxon>Pentapetalae</taxon>
        <taxon>asterids</taxon>
        <taxon>lamiids</taxon>
        <taxon>Lamiales</taxon>
        <taxon>Orobanchaceae</taxon>
        <taxon>Pedicularideae</taxon>
        <taxon>Castillejinae</taxon>
        <taxon>Castilleja</taxon>
    </lineage>
</organism>
<keyword evidence="3" id="KW-1185">Reference proteome</keyword>
<feature type="compositionally biased region" description="Basic residues" evidence="1">
    <location>
        <begin position="26"/>
        <end position="37"/>
    </location>
</feature>
<dbReference type="AlphaFoldDB" id="A0ABD3DDM5"/>
<dbReference type="PANTHER" id="PTHR33972">
    <property type="entry name" value="EXPRESSED PROTEIN"/>
    <property type="match status" value="1"/>
</dbReference>
<evidence type="ECO:0000256" key="1">
    <source>
        <dbReference type="SAM" id="MobiDB-lite"/>
    </source>
</evidence>
<comment type="caution">
    <text evidence="2">The sequence shown here is derived from an EMBL/GenBank/DDBJ whole genome shotgun (WGS) entry which is preliminary data.</text>
</comment>
<dbReference type="PANTHER" id="PTHR33972:SF26">
    <property type="match status" value="1"/>
</dbReference>
<evidence type="ECO:0000313" key="3">
    <source>
        <dbReference type="Proteomes" id="UP001632038"/>
    </source>
</evidence>
<feature type="region of interest" description="Disordered" evidence="1">
    <location>
        <begin position="18"/>
        <end position="40"/>
    </location>
</feature>
<dbReference type="Proteomes" id="UP001632038">
    <property type="component" value="Unassembled WGS sequence"/>
</dbReference>
<evidence type="ECO:0000313" key="2">
    <source>
        <dbReference type="EMBL" id="KAL3640233.1"/>
    </source>
</evidence>
<dbReference type="EMBL" id="JAVIJP010000017">
    <property type="protein sequence ID" value="KAL3640233.1"/>
    <property type="molecule type" value="Genomic_DNA"/>
</dbReference>
<protein>
    <submittedName>
        <fullName evidence="2">Uncharacterized protein</fullName>
    </submittedName>
</protein>
<name>A0ABD3DDM5_9LAMI</name>
<gene>
    <name evidence="2" type="ORF">CASFOL_015201</name>
</gene>